<evidence type="ECO:0000256" key="2">
    <source>
        <dbReference type="ARBA" id="ARBA00022692"/>
    </source>
</evidence>
<reference evidence="8" key="1">
    <citation type="submission" date="2017-09" db="EMBL/GenBank/DDBJ databases">
        <title>The Reconstruction of 2,631 Draft Metagenome-Assembled Genomes from the Global Oceans.</title>
        <authorList>
            <person name="Tully B.J."/>
            <person name="Graham E.D."/>
            <person name="Heidelberg J.F."/>
        </authorList>
    </citation>
    <scope>NUCLEOTIDE SEQUENCE [LARGE SCALE GENOMIC DNA]</scope>
</reference>
<keyword evidence="4 6" id="KW-0472">Membrane</keyword>
<keyword evidence="2 6" id="KW-0812">Transmembrane</keyword>
<feature type="transmembrane region" description="Helical" evidence="6">
    <location>
        <begin position="138"/>
        <end position="156"/>
    </location>
</feature>
<feature type="transmembrane region" description="Helical" evidence="6">
    <location>
        <begin position="83"/>
        <end position="102"/>
    </location>
</feature>
<dbReference type="AlphaFoldDB" id="A0A2D6LP84"/>
<name>A0A2D6LP84_9ARCH</name>
<evidence type="ECO:0000256" key="4">
    <source>
        <dbReference type="ARBA" id="ARBA00023136"/>
    </source>
</evidence>
<accession>A0A2D6LP84</accession>
<comment type="caution">
    <text evidence="7">The sequence shown here is derived from an EMBL/GenBank/DDBJ whole genome shotgun (WGS) entry which is preliminary data.</text>
</comment>
<dbReference type="EMBL" id="NZBD01000004">
    <property type="protein sequence ID" value="MAG18016.1"/>
    <property type="molecule type" value="Genomic_DNA"/>
</dbReference>
<evidence type="ECO:0000256" key="1">
    <source>
        <dbReference type="ARBA" id="ARBA00004141"/>
    </source>
</evidence>
<evidence type="ECO:0000256" key="5">
    <source>
        <dbReference type="SAM" id="Coils"/>
    </source>
</evidence>
<evidence type="ECO:0000313" key="7">
    <source>
        <dbReference type="EMBL" id="MAG18016.1"/>
    </source>
</evidence>
<feature type="coiled-coil region" evidence="5">
    <location>
        <begin position="29"/>
        <end position="75"/>
    </location>
</feature>
<sequence>MIISAMIDIAVISLVLVILSQIIQKKFGNRDEMKEKQKLIKEKQAQMKELMGKEDQKSKNDLETLEKEMMQHMQEMMGGTMKIMKYSLVIFLPAFAILGFFYGEAIIDLPFEIPWLANGFDLFNLGTWGIDLYEQTNWYGWYFLVYLGITIVMNIGKKLLKKIGVMNG</sequence>
<dbReference type="Proteomes" id="UP000226712">
    <property type="component" value="Unassembled WGS sequence"/>
</dbReference>
<evidence type="ECO:0000256" key="3">
    <source>
        <dbReference type="ARBA" id="ARBA00022989"/>
    </source>
</evidence>
<keyword evidence="3 6" id="KW-1133">Transmembrane helix</keyword>
<dbReference type="PANTHER" id="PTHR42198:SF1">
    <property type="entry name" value="INTEGRAL MEMBRANE PROTEIN"/>
    <property type="match status" value="1"/>
</dbReference>
<proteinExistence type="predicted"/>
<evidence type="ECO:0000256" key="6">
    <source>
        <dbReference type="SAM" id="Phobius"/>
    </source>
</evidence>
<dbReference type="GO" id="GO:0016020">
    <property type="term" value="C:membrane"/>
    <property type="evidence" value="ECO:0007669"/>
    <property type="project" value="UniProtKB-SubCell"/>
</dbReference>
<protein>
    <recommendedName>
        <fullName evidence="9">DUF106 domain-containing protein</fullName>
    </recommendedName>
</protein>
<dbReference type="InterPro" id="IPR002809">
    <property type="entry name" value="EMC3/TMCO1"/>
</dbReference>
<keyword evidence="5" id="KW-0175">Coiled coil</keyword>
<dbReference type="SMART" id="SM01415">
    <property type="entry name" value="DUF106"/>
    <property type="match status" value="1"/>
</dbReference>
<evidence type="ECO:0000313" key="8">
    <source>
        <dbReference type="Proteomes" id="UP000226712"/>
    </source>
</evidence>
<dbReference type="Pfam" id="PF01956">
    <property type="entry name" value="EMC3_TMCO1"/>
    <property type="match status" value="1"/>
</dbReference>
<dbReference type="InterPro" id="IPR038978">
    <property type="entry name" value="MJ0935"/>
</dbReference>
<evidence type="ECO:0008006" key="9">
    <source>
        <dbReference type="Google" id="ProtNLM"/>
    </source>
</evidence>
<feature type="transmembrane region" description="Helical" evidence="6">
    <location>
        <begin position="6"/>
        <end position="23"/>
    </location>
</feature>
<comment type="subcellular location">
    <subcellularLocation>
        <location evidence="1">Membrane</location>
        <topology evidence="1">Multi-pass membrane protein</topology>
    </subcellularLocation>
</comment>
<dbReference type="PANTHER" id="PTHR42198">
    <property type="entry name" value="INTEGRAL MEMBRANE PROTEIN"/>
    <property type="match status" value="1"/>
</dbReference>
<gene>
    <name evidence="7" type="ORF">CL944_00915</name>
</gene>
<organism evidence="7 8">
    <name type="scientific">Candidatus Iainarchaeum sp</name>
    <dbReference type="NCBI Taxonomy" id="3101447"/>
    <lineage>
        <taxon>Archaea</taxon>
        <taxon>Candidatus Iainarchaeota</taxon>
        <taxon>Candidatus Iainarchaeia</taxon>
        <taxon>Candidatus Iainarchaeales</taxon>
        <taxon>Candidatus Iainarchaeaceae</taxon>
        <taxon>Candidatus Iainarchaeum</taxon>
    </lineage>
</organism>